<dbReference type="InParanoid" id="K0YMX9"/>
<evidence type="ECO:0000256" key="2">
    <source>
        <dbReference type="PROSITE-ProRule" id="PRU00169"/>
    </source>
</evidence>
<dbReference type="EMBL" id="ADMD01000001">
    <property type="protein sequence ID" value="EJZ84683.1"/>
    <property type="molecule type" value="Genomic_DNA"/>
</dbReference>
<dbReference type="InterPro" id="IPR036388">
    <property type="entry name" value="WH-like_DNA-bd_sf"/>
</dbReference>
<dbReference type="OrthoDB" id="9775518at2"/>
<dbReference type="eggNOG" id="COG0745">
    <property type="taxonomic scope" value="Bacteria"/>
</dbReference>
<evidence type="ECO:0000256" key="1">
    <source>
        <dbReference type="ARBA" id="ARBA00023125"/>
    </source>
</evidence>
<dbReference type="GO" id="GO:0005829">
    <property type="term" value="C:cytosol"/>
    <property type="evidence" value="ECO:0007669"/>
    <property type="project" value="TreeGrafter"/>
</dbReference>
<evidence type="ECO:0008006" key="8">
    <source>
        <dbReference type="Google" id="ProtNLM"/>
    </source>
</evidence>
<dbReference type="InterPro" id="IPR001867">
    <property type="entry name" value="OmpR/PhoB-type_DNA-bd"/>
</dbReference>
<keyword evidence="7" id="KW-1185">Reference proteome</keyword>
<keyword evidence="2" id="KW-0597">Phosphoprotein</keyword>
<evidence type="ECO:0000256" key="3">
    <source>
        <dbReference type="PROSITE-ProRule" id="PRU01091"/>
    </source>
</evidence>
<protein>
    <recommendedName>
        <fullName evidence="8">Response regulator receiver domain-containing protein</fullName>
    </recommendedName>
</protein>
<dbReference type="InterPro" id="IPR001789">
    <property type="entry name" value="Sig_transdc_resp-reg_receiver"/>
</dbReference>
<evidence type="ECO:0000313" key="7">
    <source>
        <dbReference type="Proteomes" id="UP000006069"/>
    </source>
</evidence>
<dbReference type="CDD" id="cd00383">
    <property type="entry name" value="trans_reg_C"/>
    <property type="match status" value="1"/>
</dbReference>
<dbReference type="PANTHER" id="PTHR48111:SF2">
    <property type="entry name" value="RESPONSE REGULATOR SAER"/>
    <property type="match status" value="1"/>
</dbReference>
<name>K0YMX9_9ACTN</name>
<dbReference type="Gene3D" id="1.10.10.10">
    <property type="entry name" value="Winged helix-like DNA-binding domain superfamily/Winged helix DNA-binding domain"/>
    <property type="match status" value="1"/>
</dbReference>
<dbReference type="SMART" id="SM00862">
    <property type="entry name" value="Trans_reg_C"/>
    <property type="match status" value="1"/>
</dbReference>
<evidence type="ECO:0000259" key="4">
    <source>
        <dbReference type="PROSITE" id="PS50110"/>
    </source>
</evidence>
<dbReference type="Pfam" id="PF00486">
    <property type="entry name" value="Trans_reg_C"/>
    <property type="match status" value="1"/>
</dbReference>
<dbReference type="Gene3D" id="6.10.250.690">
    <property type="match status" value="1"/>
</dbReference>
<dbReference type="GO" id="GO:0000976">
    <property type="term" value="F:transcription cis-regulatory region binding"/>
    <property type="evidence" value="ECO:0007669"/>
    <property type="project" value="TreeGrafter"/>
</dbReference>
<evidence type="ECO:0000259" key="5">
    <source>
        <dbReference type="PROSITE" id="PS51755"/>
    </source>
</evidence>
<comment type="caution">
    <text evidence="6">The sequence shown here is derived from an EMBL/GenBank/DDBJ whole genome shotgun (WGS) entry which is preliminary data.</text>
</comment>
<evidence type="ECO:0000313" key="6">
    <source>
        <dbReference type="EMBL" id="EJZ84683.1"/>
    </source>
</evidence>
<dbReference type="HOGENOM" id="CLU_000445_30_3_11"/>
<organism evidence="6 7">
    <name type="scientific">Slackia piriformis YIT 12062</name>
    <dbReference type="NCBI Taxonomy" id="742818"/>
    <lineage>
        <taxon>Bacteria</taxon>
        <taxon>Bacillati</taxon>
        <taxon>Actinomycetota</taxon>
        <taxon>Coriobacteriia</taxon>
        <taxon>Eggerthellales</taxon>
        <taxon>Eggerthellaceae</taxon>
        <taxon>Slackia</taxon>
    </lineage>
</organism>
<dbReference type="PROSITE" id="PS51755">
    <property type="entry name" value="OMPR_PHOB"/>
    <property type="match status" value="1"/>
</dbReference>
<dbReference type="GO" id="GO:0006355">
    <property type="term" value="P:regulation of DNA-templated transcription"/>
    <property type="evidence" value="ECO:0007669"/>
    <property type="project" value="InterPro"/>
</dbReference>
<proteinExistence type="predicted"/>
<gene>
    <name evidence="6" type="ORF">HMPREF9451_00287</name>
</gene>
<dbReference type="InterPro" id="IPR011006">
    <property type="entry name" value="CheY-like_superfamily"/>
</dbReference>
<feature type="DNA-binding region" description="OmpR/PhoB-type" evidence="3">
    <location>
        <begin position="150"/>
        <end position="248"/>
    </location>
</feature>
<dbReference type="InterPro" id="IPR039420">
    <property type="entry name" value="WalR-like"/>
</dbReference>
<dbReference type="SUPFAM" id="SSF52172">
    <property type="entry name" value="CheY-like"/>
    <property type="match status" value="1"/>
</dbReference>
<dbReference type="PROSITE" id="PS50110">
    <property type="entry name" value="RESPONSE_REGULATORY"/>
    <property type="match status" value="1"/>
</dbReference>
<dbReference type="PANTHER" id="PTHR48111">
    <property type="entry name" value="REGULATOR OF RPOS"/>
    <property type="match status" value="1"/>
</dbReference>
<dbReference type="Gene3D" id="3.40.50.2300">
    <property type="match status" value="1"/>
</dbReference>
<dbReference type="Proteomes" id="UP000006069">
    <property type="component" value="Unassembled WGS sequence"/>
</dbReference>
<dbReference type="Pfam" id="PF00072">
    <property type="entry name" value="Response_reg"/>
    <property type="match status" value="1"/>
</dbReference>
<dbReference type="AlphaFoldDB" id="K0YMX9"/>
<dbReference type="GO" id="GO:0000156">
    <property type="term" value="F:phosphorelay response regulator activity"/>
    <property type="evidence" value="ECO:0007669"/>
    <property type="project" value="TreeGrafter"/>
</dbReference>
<dbReference type="RefSeq" id="WP_009138523.1">
    <property type="nucleotide sequence ID" value="NZ_JH815198.1"/>
</dbReference>
<accession>K0YMX9</accession>
<feature type="domain" description="OmpR/PhoB-type" evidence="5">
    <location>
        <begin position="150"/>
        <end position="248"/>
    </location>
</feature>
<dbReference type="GO" id="GO:0032993">
    <property type="term" value="C:protein-DNA complex"/>
    <property type="evidence" value="ECO:0007669"/>
    <property type="project" value="TreeGrafter"/>
</dbReference>
<dbReference type="PATRIC" id="fig|742818.3.peg.321"/>
<reference evidence="6 7" key="1">
    <citation type="submission" date="2012-08" db="EMBL/GenBank/DDBJ databases">
        <title>The Genome Sequence of Slackia piriformis YIT 12062.</title>
        <authorList>
            <consortium name="The Broad Institute Genome Sequencing Platform"/>
            <person name="Earl A."/>
            <person name="Ward D."/>
            <person name="Feldgarden M."/>
            <person name="Gevers D."/>
            <person name="Morotomi M."/>
            <person name="Walker B."/>
            <person name="Young S.K."/>
            <person name="Zeng Q."/>
            <person name="Gargeya S."/>
            <person name="Fitzgerald M."/>
            <person name="Haas B."/>
            <person name="Abouelleil A."/>
            <person name="Alvarado L."/>
            <person name="Arachchi H.M."/>
            <person name="Berlin A.M."/>
            <person name="Chapman S.B."/>
            <person name="Goldberg J."/>
            <person name="Griggs A."/>
            <person name="Gujja S."/>
            <person name="Hansen M."/>
            <person name="Howarth C."/>
            <person name="Imamovic A."/>
            <person name="Larimer J."/>
            <person name="McCowen C."/>
            <person name="Montmayeur A."/>
            <person name="Murphy C."/>
            <person name="Neiman D."/>
            <person name="Pearson M."/>
            <person name="Priest M."/>
            <person name="Roberts A."/>
            <person name="Saif S."/>
            <person name="Shea T."/>
            <person name="Sisk P."/>
            <person name="Sykes S."/>
            <person name="Wortman J."/>
            <person name="Nusbaum C."/>
            <person name="Birren B."/>
        </authorList>
    </citation>
    <scope>NUCLEOTIDE SEQUENCE [LARGE SCALE GENOMIC DNA]</scope>
    <source>
        <strain evidence="6 7">YIT 12062</strain>
    </source>
</reference>
<feature type="domain" description="Response regulatory" evidence="4">
    <location>
        <begin position="23"/>
        <end position="137"/>
    </location>
</feature>
<keyword evidence="1 3" id="KW-0238">DNA-binding</keyword>
<dbReference type="SMART" id="SM00448">
    <property type="entry name" value="REC"/>
    <property type="match status" value="1"/>
</dbReference>
<feature type="modified residue" description="4-aspartylphosphate" evidence="2">
    <location>
        <position position="73"/>
    </location>
</feature>
<sequence>MNNGREENDKPAKAARGPFAGARVLVVEDDLSISDVISSALAQDGYVCTCAYSGTEARMILESGSSFDIVLCDLMLPGLSGEELIARIRERCDVPILVASAKGEASDRVALLRMGADDYVVKPFDLDELLARIEALLRRSAAFRQPTSTDRSMSFRQWVVDEESREFTAAGVPVRLTRTEFDIVCALVRHPKKVYTKRELFEIVRNEEALSDEKTINTHVSNIRAKLKGTGTEGYIETVWGIGFKLSEDD</sequence>